<dbReference type="InterPro" id="IPR052929">
    <property type="entry name" value="RNase_H-like_EbsB-rel"/>
</dbReference>
<organism evidence="2 3">
    <name type="scientific">Gossypium arboreum</name>
    <name type="common">Tree cotton</name>
    <name type="synonym">Gossypium nanking</name>
    <dbReference type="NCBI Taxonomy" id="29729"/>
    <lineage>
        <taxon>Eukaryota</taxon>
        <taxon>Viridiplantae</taxon>
        <taxon>Streptophyta</taxon>
        <taxon>Embryophyta</taxon>
        <taxon>Tracheophyta</taxon>
        <taxon>Spermatophyta</taxon>
        <taxon>Magnoliopsida</taxon>
        <taxon>eudicotyledons</taxon>
        <taxon>Gunneridae</taxon>
        <taxon>Pentapetalae</taxon>
        <taxon>rosids</taxon>
        <taxon>malvids</taxon>
        <taxon>Malvales</taxon>
        <taxon>Malvaceae</taxon>
        <taxon>Malvoideae</taxon>
        <taxon>Gossypium</taxon>
    </lineage>
</organism>
<keyword evidence="3" id="KW-1185">Reference proteome</keyword>
<dbReference type="CDD" id="cd06222">
    <property type="entry name" value="RNase_H_like"/>
    <property type="match status" value="1"/>
</dbReference>
<evidence type="ECO:0000259" key="1">
    <source>
        <dbReference type="Pfam" id="PF13456"/>
    </source>
</evidence>
<name>A0ABR0Q0K8_GOSAR</name>
<dbReference type="Pfam" id="PF13456">
    <property type="entry name" value="RVT_3"/>
    <property type="match status" value="1"/>
</dbReference>
<reference evidence="2 3" key="1">
    <citation type="submission" date="2023-03" db="EMBL/GenBank/DDBJ databases">
        <title>WGS of Gossypium arboreum.</title>
        <authorList>
            <person name="Yu D."/>
        </authorList>
    </citation>
    <scope>NUCLEOTIDE SEQUENCE [LARGE SCALE GENOMIC DNA]</scope>
    <source>
        <tissue evidence="2">Leaf</tissue>
    </source>
</reference>
<comment type="caution">
    <text evidence="2">The sequence shown here is derived from an EMBL/GenBank/DDBJ whole genome shotgun (WGS) entry which is preliminary data.</text>
</comment>
<dbReference type="EMBL" id="JARKNE010000005">
    <property type="protein sequence ID" value="KAK5832567.1"/>
    <property type="molecule type" value="Genomic_DNA"/>
</dbReference>
<sequence length="189" mass="21245">MGPHRVFWRGLRKVRTLLKIRLFGWRFGHGILSTAKRCAIFSQCANPRCPRCSIVARWSLPYEDEVKINVDVVGNAKTSFAYYDVVVHGHEGMVIVKLTFSIVEAFDAHSTEALSLFCATKKALEKSFSKVVLKYDCPFVVNKFYSEALDLSCYGRIVSEALVVCNSFGVASFSFAHRSANRVTHCLAH</sequence>
<accession>A0ABR0Q0K8</accession>
<dbReference type="InterPro" id="IPR002156">
    <property type="entry name" value="RNaseH_domain"/>
</dbReference>
<evidence type="ECO:0000313" key="3">
    <source>
        <dbReference type="Proteomes" id="UP001358586"/>
    </source>
</evidence>
<dbReference type="PANTHER" id="PTHR47074:SF48">
    <property type="entry name" value="POLYNUCLEOTIDYL TRANSFERASE, RIBONUCLEASE H-LIKE SUPERFAMILY PROTEIN"/>
    <property type="match status" value="1"/>
</dbReference>
<proteinExistence type="predicted"/>
<protein>
    <recommendedName>
        <fullName evidence="1">RNase H type-1 domain-containing protein</fullName>
    </recommendedName>
</protein>
<gene>
    <name evidence="2" type="ORF">PVK06_016369</name>
</gene>
<dbReference type="InterPro" id="IPR044730">
    <property type="entry name" value="RNase_H-like_dom_plant"/>
</dbReference>
<evidence type="ECO:0000313" key="2">
    <source>
        <dbReference type="EMBL" id="KAK5832567.1"/>
    </source>
</evidence>
<dbReference type="Proteomes" id="UP001358586">
    <property type="component" value="Chromosome 5"/>
</dbReference>
<dbReference type="PANTHER" id="PTHR47074">
    <property type="entry name" value="BNAC02G40300D PROTEIN"/>
    <property type="match status" value="1"/>
</dbReference>
<feature type="domain" description="RNase H type-1" evidence="1">
    <location>
        <begin position="69"/>
        <end position="189"/>
    </location>
</feature>